<protein>
    <recommendedName>
        <fullName evidence="1">Transferrin-like domain-containing protein</fullName>
    </recommendedName>
</protein>
<dbReference type="Gramene" id="EFJ13093">
    <property type="protein sequence ID" value="EFJ13093"/>
    <property type="gene ID" value="SELMODRAFT_4055"/>
</dbReference>
<dbReference type="OMA" id="IENGSCH"/>
<evidence type="ECO:0000259" key="1">
    <source>
        <dbReference type="PROSITE" id="PS51408"/>
    </source>
</evidence>
<proteinExistence type="predicted"/>
<evidence type="ECO:0000313" key="3">
    <source>
        <dbReference type="Proteomes" id="UP000001514"/>
    </source>
</evidence>
<dbReference type="Pfam" id="PF00405">
    <property type="entry name" value="Transferrin"/>
    <property type="match status" value="1"/>
</dbReference>
<sequence length="161" mass="17486">AESCMKKIATGGAKIGIFDGGEILQASQQYGLLPIRTEVNQLESSRYYGVGIVKADSCPRKLSDLRGKKSCHTGYGRSAGWVLPVTYFIHNKIMPLITNDIESVRSFFSTSCAASNDPRKSICSGCKIKSGCSEDDDYYDYSGAFRCLVEGGGDIAFTKHT</sequence>
<gene>
    <name evidence="2" type="ORF">SELMODRAFT_4055</name>
</gene>
<dbReference type="PRINTS" id="PR00422">
    <property type="entry name" value="TRANSFERRIN"/>
</dbReference>
<dbReference type="HOGENOM" id="CLU_081332_1_0_1"/>
<dbReference type="PANTHER" id="PTHR11485">
    <property type="entry name" value="TRANSFERRIN"/>
    <property type="match status" value="1"/>
</dbReference>
<reference evidence="2 3" key="1">
    <citation type="journal article" date="2011" name="Science">
        <title>The Selaginella genome identifies genetic changes associated with the evolution of vascular plants.</title>
        <authorList>
            <person name="Banks J.A."/>
            <person name="Nishiyama T."/>
            <person name="Hasebe M."/>
            <person name="Bowman J.L."/>
            <person name="Gribskov M."/>
            <person name="dePamphilis C."/>
            <person name="Albert V.A."/>
            <person name="Aono N."/>
            <person name="Aoyama T."/>
            <person name="Ambrose B.A."/>
            <person name="Ashton N.W."/>
            <person name="Axtell M.J."/>
            <person name="Barker E."/>
            <person name="Barker M.S."/>
            <person name="Bennetzen J.L."/>
            <person name="Bonawitz N.D."/>
            <person name="Chapple C."/>
            <person name="Cheng C."/>
            <person name="Correa L.G."/>
            <person name="Dacre M."/>
            <person name="DeBarry J."/>
            <person name="Dreyer I."/>
            <person name="Elias M."/>
            <person name="Engstrom E.M."/>
            <person name="Estelle M."/>
            <person name="Feng L."/>
            <person name="Finet C."/>
            <person name="Floyd S.K."/>
            <person name="Frommer W.B."/>
            <person name="Fujita T."/>
            <person name="Gramzow L."/>
            <person name="Gutensohn M."/>
            <person name="Harholt J."/>
            <person name="Hattori M."/>
            <person name="Heyl A."/>
            <person name="Hirai T."/>
            <person name="Hiwatashi Y."/>
            <person name="Ishikawa M."/>
            <person name="Iwata M."/>
            <person name="Karol K.G."/>
            <person name="Koehler B."/>
            <person name="Kolukisaoglu U."/>
            <person name="Kubo M."/>
            <person name="Kurata T."/>
            <person name="Lalonde S."/>
            <person name="Li K."/>
            <person name="Li Y."/>
            <person name="Litt A."/>
            <person name="Lyons E."/>
            <person name="Manning G."/>
            <person name="Maruyama T."/>
            <person name="Michael T.P."/>
            <person name="Mikami K."/>
            <person name="Miyazaki S."/>
            <person name="Morinaga S."/>
            <person name="Murata T."/>
            <person name="Mueller-Roeber B."/>
            <person name="Nelson D.R."/>
            <person name="Obara M."/>
            <person name="Oguri Y."/>
            <person name="Olmstead R.G."/>
            <person name="Onodera N."/>
            <person name="Petersen B.L."/>
            <person name="Pils B."/>
            <person name="Prigge M."/>
            <person name="Rensing S.A."/>
            <person name="Riano-Pachon D.M."/>
            <person name="Roberts A.W."/>
            <person name="Sato Y."/>
            <person name="Scheller H.V."/>
            <person name="Schulz B."/>
            <person name="Schulz C."/>
            <person name="Shakirov E.V."/>
            <person name="Shibagaki N."/>
            <person name="Shinohara N."/>
            <person name="Shippen D.E."/>
            <person name="Soerensen I."/>
            <person name="Sotooka R."/>
            <person name="Sugimoto N."/>
            <person name="Sugita M."/>
            <person name="Sumikawa N."/>
            <person name="Tanurdzic M."/>
            <person name="Theissen G."/>
            <person name="Ulvskov P."/>
            <person name="Wakazuki S."/>
            <person name="Weng J.K."/>
            <person name="Willats W.W."/>
            <person name="Wipf D."/>
            <person name="Wolf P.G."/>
            <person name="Yang L."/>
            <person name="Zimmer A.D."/>
            <person name="Zhu Q."/>
            <person name="Mitros T."/>
            <person name="Hellsten U."/>
            <person name="Loque D."/>
            <person name="Otillar R."/>
            <person name="Salamov A."/>
            <person name="Schmutz J."/>
            <person name="Shapiro H."/>
            <person name="Lindquist E."/>
            <person name="Lucas S."/>
            <person name="Rokhsar D."/>
            <person name="Grigoriev I.V."/>
        </authorList>
    </citation>
    <scope>NUCLEOTIDE SEQUENCE [LARGE SCALE GENOMIC DNA]</scope>
</reference>
<feature type="non-terminal residue" evidence="2">
    <location>
        <position position="161"/>
    </location>
</feature>
<dbReference type="EMBL" id="GL377635">
    <property type="protein sequence ID" value="EFJ13093.1"/>
    <property type="molecule type" value="Genomic_DNA"/>
</dbReference>
<dbReference type="STRING" id="88036.D8SR60"/>
<dbReference type="Proteomes" id="UP000001514">
    <property type="component" value="Unassembled WGS sequence"/>
</dbReference>
<dbReference type="MEROPS" id="S60.972"/>
<accession>D8SR60</accession>
<dbReference type="eggNOG" id="ENOG502QSZB">
    <property type="taxonomic scope" value="Eukaryota"/>
</dbReference>
<keyword evidence="3" id="KW-1185">Reference proteome</keyword>
<dbReference type="AlphaFoldDB" id="D8SR60"/>
<dbReference type="SUPFAM" id="SSF53850">
    <property type="entry name" value="Periplasmic binding protein-like II"/>
    <property type="match status" value="1"/>
</dbReference>
<dbReference type="PROSITE" id="PS51408">
    <property type="entry name" value="TRANSFERRIN_LIKE_4"/>
    <property type="match status" value="1"/>
</dbReference>
<dbReference type="KEGG" id="smo:SELMODRAFT_4055"/>
<name>D8SR60_SELML</name>
<dbReference type="SMART" id="SM00094">
    <property type="entry name" value="TR_FER"/>
    <property type="match status" value="1"/>
</dbReference>
<dbReference type="InParanoid" id="D8SR60"/>
<evidence type="ECO:0000313" key="2">
    <source>
        <dbReference type="EMBL" id="EFJ13093.1"/>
    </source>
</evidence>
<organism evidence="3">
    <name type="scientific">Selaginella moellendorffii</name>
    <name type="common">Spikemoss</name>
    <dbReference type="NCBI Taxonomy" id="88036"/>
    <lineage>
        <taxon>Eukaryota</taxon>
        <taxon>Viridiplantae</taxon>
        <taxon>Streptophyta</taxon>
        <taxon>Embryophyta</taxon>
        <taxon>Tracheophyta</taxon>
        <taxon>Lycopodiopsida</taxon>
        <taxon>Selaginellales</taxon>
        <taxon>Selaginellaceae</taxon>
        <taxon>Selaginella</taxon>
    </lineage>
</organism>
<feature type="domain" description="Transferrin-like" evidence="1">
    <location>
        <begin position="1"/>
        <end position="161"/>
    </location>
</feature>
<feature type="non-terminal residue" evidence="2">
    <location>
        <position position="1"/>
    </location>
</feature>
<dbReference type="InterPro" id="IPR001156">
    <property type="entry name" value="Transferrin-like_dom"/>
</dbReference>
<dbReference type="Gene3D" id="3.40.190.10">
    <property type="entry name" value="Periplasmic binding protein-like II"/>
    <property type="match status" value="1"/>
</dbReference>
<dbReference type="CDD" id="cd13529">
    <property type="entry name" value="PBP2_transferrin"/>
    <property type="match status" value="1"/>
</dbReference>
<dbReference type="PANTHER" id="PTHR11485:SF58">
    <property type="entry name" value="TRANSFERRIN-LIKE DOMAIN-CONTAINING PROTEIN"/>
    <property type="match status" value="1"/>
</dbReference>